<dbReference type="PANTHER" id="PTHR43045:SF1">
    <property type="entry name" value="SHIKIMATE TRANSPORTER"/>
    <property type="match status" value="1"/>
</dbReference>
<accession>A0A428W433</accession>
<dbReference type="PROSITE" id="PS50850">
    <property type="entry name" value="MFS"/>
    <property type="match status" value="1"/>
</dbReference>
<comment type="subcellular location">
    <subcellularLocation>
        <location evidence="1">Cell membrane</location>
        <topology evidence="1">Multi-pass membrane protein</topology>
    </subcellularLocation>
</comment>
<feature type="transmembrane region" description="Helical" evidence="11">
    <location>
        <begin position="317"/>
        <end position="335"/>
    </location>
</feature>
<feature type="transmembrane region" description="Helical" evidence="11">
    <location>
        <begin position="341"/>
        <end position="360"/>
    </location>
</feature>
<evidence type="ECO:0000256" key="4">
    <source>
        <dbReference type="ARBA" id="ARBA00022475"/>
    </source>
</evidence>
<dbReference type="RefSeq" id="WP_020639135.1">
    <property type="nucleotide sequence ID" value="NZ_QHHU01000065.1"/>
</dbReference>
<gene>
    <name evidence="13" type="ORF">DMA12_35435</name>
</gene>
<feature type="transmembrane region" description="Helical" evidence="11">
    <location>
        <begin position="120"/>
        <end position="140"/>
    </location>
</feature>
<keyword evidence="7 11" id="KW-1133">Transmembrane helix</keyword>
<dbReference type="InterPro" id="IPR020846">
    <property type="entry name" value="MFS_dom"/>
</dbReference>
<evidence type="ECO:0000256" key="6">
    <source>
        <dbReference type="ARBA" id="ARBA00022847"/>
    </source>
</evidence>
<dbReference type="EMBL" id="QHHU01000065">
    <property type="protein sequence ID" value="RSM37754.1"/>
    <property type="molecule type" value="Genomic_DNA"/>
</dbReference>
<reference evidence="13 14" key="1">
    <citation type="submission" date="2018-05" db="EMBL/GenBank/DDBJ databases">
        <title>Evolution of GPA BGCs.</title>
        <authorList>
            <person name="Waglechner N."/>
            <person name="Wright G.D."/>
        </authorList>
    </citation>
    <scope>NUCLEOTIDE SEQUENCE [LARGE SCALE GENOMIC DNA]</scope>
    <source>
        <strain evidence="13 14">DSM 5908</strain>
    </source>
</reference>
<evidence type="ECO:0000256" key="8">
    <source>
        <dbReference type="ARBA" id="ARBA00023136"/>
    </source>
</evidence>
<evidence type="ECO:0000259" key="12">
    <source>
        <dbReference type="PROSITE" id="PS50850"/>
    </source>
</evidence>
<feature type="transmembrane region" description="Helical" evidence="11">
    <location>
        <begin position="35"/>
        <end position="54"/>
    </location>
</feature>
<evidence type="ECO:0000313" key="13">
    <source>
        <dbReference type="EMBL" id="RSM37754.1"/>
    </source>
</evidence>
<keyword evidence="6" id="KW-0769">Symport</keyword>
<evidence type="ECO:0000256" key="5">
    <source>
        <dbReference type="ARBA" id="ARBA00022692"/>
    </source>
</evidence>
<dbReference type="PANTHER" id="PTHR43045">
    <property type="entry name" value="SHIKIMATE TRANSPORTER"/>
    <property type="match status" value="1"/>
</dbReference>
<feature type="transmembrane region" description="Helical" evidence="11">
    <location>
        <begin position="286"/>
        <end position="305"/>
    </location>
</feature>
<feature type="transmembrane region" description="Helical" evidence="11">
    <location>
        <begin position="60"/>
        <end position="84"/>
    </location>
</feature>
<keyword evidence="14" id="KW-1185">Reference proteome</keyword>
<evidence type="ECO:0000256" key="2">
    <source>
        <dbReference type="ARBA" id="ARBA00008240"/>
    </source>
</evidence>
<dbReference type="InterPro" id="IPR011701">
    <property type="entry name" value="MFS"/>
</dbReference>
<dbReference type="InterPro" id="IPR036259">
    <property type="entry name" value="MFS_trans_sf"/>
</dbReference>
<evidence type="ECO:0000256" key="11">
    <source>
        <dbReference type="SAM" id="Phobius"/>
    </source>
</evidence>
<keyword evidence="4" id="KW-1003">Cell membrane</keyword>
<feature type="transmembrane region" description="Helical" evidence="11">
    <location>
        <begin position="411"/>
        <end position="429"/>
    </location>
</feature>
<feature type="transmembrane region" description="Helical" evidence="11">
    <location>
        <begin position="161"/>
        <end position="184"/>
    </location>
</feature>
<organism evidence="13 14">
    <name type="scientific">Amycolatopsis balhimycina DSM 5908</name>
    <dbReference type="NCBI Taxonomy" id="1081091"/>
    <lineage>
        <taxon>Bacteria</taxon>
        <taxon>Bacillati</taxon>
        <taxon>Actinomycetota</taxon>
        <taxon>Actinomycetes</taxon>
        <taxon>Pseudonocardiales</taxon>
        <taxon>Pseudonocardiaceae</taxon>
        <taxon>Amycolatopsis</taxon>
    </lineage>
</organism>
<feature type="transmembrane region" description="Helical" evidence="11">
    <location>
        <begin position="196"/>
        <end position="217"/>
    </location>
</feature>
<dbReference type="AlphaFoldDB" id="A0A428W433"/>
<dbReference type="CDD" id="cd17369">
    <property type="entry name" value="MFS_ShiA_like"/>
    <property type="match status" value="1"/>
</dbReference>
<evidence type="ECO:0000256" key="9">
    <source>
        <dbReference type="ARBA" id="ARBA00037295"/>
    </source>
</evidence>
<dbReference type="GO" id="GO:0015293">
    <property type="term" value="F:symporter activity"/>
    <property type="evidence" value="ECO:0007669"/>
    <property type="project" value="UniProtKB-KW"/>
</dbReference>
<feature type="transmembrane region" description="Helical" evidence="11">
    <location>
        <begin position="251"/>
        <end position="274"/>
    </location>
</feature>
<dbReference type="FunFam" id="1.20.1250.20:FF:000001">
    <property type="entry name" value="Dicarboxylate MFS transporter"/>
    <property type="match status" value="1"/>
</dbReference>
<evidence type="ECO:0000256" key="1">
    <source>
        <dbReference type="ARBA" id="ARBA00004651"/>
    </source>
</evidence>
<feature type="domain" description="Major facilitator superfamily (MFS) profile" evidence="12">
    <location>
        <begin position="23"/>
        <end position="431"/>
    </location>
</feature>
<name>A0A428W433_AMYBA</name>
<evidence type="ECO:0000313" key="14">
    <source>
        <dbReference type="Proteomes" id="UP000286716"/>
    </source>
</evidence>
<protein>
    <recommendedName>
        <fullName evidence="10">Putative proline/betaine transporter</fullName>
    </recommendedName>
</protein>
<evidence type="ECO:0000256" key="3">
    <source>
        <dbReference type="ARBA" id="ARBA00022448"/>
    </source>
</evidence>
<sequence length="445" mass="46860">MSSSTSGQTGTSGTSGTSEARRVAFAGAVGTTIEWYDFFIYGTAAALVFGPQFFPKASELAGTLASFATFAIGFAARPLGGIVMGHFGDRLGRKSMLVWSLMLMGGSTFLIGVLPTYAQIGVWAPILLVVLRCVQGFGLGGEWGGAVLMAVEHAPDRRRGFFGGFVALGLPTGIILSNLIFLVVSGTASKAQFADWAWRIPFLASAVLVGVGLFVRLRIAESPLFRAALAAERPRLRAPLVDVLRSHPRTILLAAGTYLGIGGLGYLVIVYFVSYANKQLHVPTPTVLTLLIIASVAFAATVVLFARLSDRWGRRRVMTLGCAALVVWAAVFLPIADTGSVPLILVDLVVMLVLQAAYIGPQPAFFAELFPTEIRYSGASLSLQLGTILGGAVFPLVATALYGATGSSWSVTAYAVVISLITFGCQLGLSETYERGLYSSAAPVG</sequence>
<comment type="caution">
    <text evidence="13">The sequence shown here is derived from an EMBL/GenBank/DDBJ whole genome shotgun (WGS) entry which is preliminary data.</text>
</comment>
<keyword evidence="3" id="KW-0813">Transport</keyword>
<comment type="similarity">
    <text evidence="2">Belongs to the major facilitator superfamily. Metabolite:H+ Symporter (MHS) family (TC 2.A.1.6) family.</text>
</comment>
<evidence type="ECO:0000256" key="7">
    <source>
        <dbReference type="ARBA" id="ARBA00022989"/>
    </source>
</evidence>
<dbReference type="Pfam" id="PF07690">
    <property type="entry name" value="MFS_1"/>
    <property type="match status" value="1"/>
</dbReference>
<dbReference type="Gene3D" id="1.20.1250.20">
    <property type="entry name" value="MFS general substrate transporter like domains"/>
    <property type="match status" value="1"/>
</dbReference>
<evidence type="ECO:0000256" key="10">
    <source>
        <dbReference type="ARBA" id="ARBA00039918"/>
    </source>
</evidence>
<keyword evidence="8 11" id="KW-0472">Membrane</keyword>
<dbReference type="GO" id="GO:0005886">
    <property type="term" value="C:plasma membrane"/>
    <property type="evidence" value="ECO:0007669"/>
    <property type="project" value="UniProtKB-SubCell"/>
</dbReference>
<comment type="function">
    <text evidence="9">May be a proton symporter involved in the uptake of osmolytes such as proline and glycine betaine.</text>
</comment>
<dbReference type="OrthoDB" id="8953821at2"/>
<proteinExistence type="inferred from homology"/>
<feature type="transmembrane region" description="Helical" evidence="11">
    <location>
        <begin position="96"/>
        <end position="114"/>
    </location>
</feature>
<dbReference type="Proteomes" id="UP000286716">
    <property type="component" value="Unassembled WGS sequence"/>
</dbReference>
<feature type="transmembrane region" description="Helical" evidence="11">
    <location>
        <begin position="381"/>
        <end position="405"/>
    </location>
</feature>
<keyword evidence="5 11" id="KW-0812">Transmembrane</keyword>
<dbReference type="SUPFAM" id="SSF103473">
    <property type="entry name" value="MFS general substrate transporter"/>
    <property type="match status" value="1"/>
</dbReference>